<proteinExistence type="predicted"/>
<name>A0A2M4DK18_ANODA</name>
<feature type="chain" id="PRO_5014915211" evidence="1">
    <location>
        <begin position="25"/>
        <end position="71"/>
    </location>
</feature>
<organism evidence="2">
    <name type="scientific">Anopheles darlingi</name>
    <name type="common">Mosquito</name>
    <dbReference type="NCBI Taxonomy" id="43151"/>
    <lineage>
        <taxon>Eukaryota</taxon>
        <taxon>Metazoa</taxon>
        <taxon>Ecdysozoa</taxon>
        <taxon>Arthropoda</taxon>
        <taxon>Hexapoda</taxon>
        <taxon>Insecta</taxon>
        <taxon>Pterygota</taxon>
        <taxon>Neoptera</taxon>
        <taxon>Endopterygota</taxon>
        <taxon>Diptera</taxon>
        <taxon>Nematocera</taxon>
        <taxon>Culicoidea</taxon>
        <taxon>Culicidae</taxon>
        <taxon>Anophelinae</taxon>
        <taxon>Anopheles</taxon>
    </lineage>
</organism>
<evidence type="ECO:0000256" key="1">
    <source>
        <dbReference type="SAM" id="SignalP"/>
    </source>
</evidence>
<protein>
    <submittedName>
        <fullName evidence="2">Putative secreted protein</fullName>
    </submittedName>
</protein>
<dbReference type="AlphaFoldDB" id="A0A2M4DK18"/>
<evidence type="ECO:0000313" key="2">
    <source>
        <dbReference type="EMBL" id="MBW77900.1"/>
    </source>
</evidence>
<keyword evidence="1" id="KW-0732">Signal</keyword>
<feature type="signal peptide" evidence="1">
    <location>
        <begin position="1"/>
        <end position="24"/>
    </location>
</feature>
<accession>A0A2M4DK18</accession>
<sequence length="71" mass="7557">MMVCPVVVVVVVGVMSVDRPAARAATPSGWYGQAFTKLVAAEATVQFDNSFSSNMLPLWEEASSSSSSSQW</sequence>
<reference evidence="2" key="1">
    <citation type="submission" date="2018-01" db="EMBL/GenBank/DDBJ databases">
        <title>An insight into the sialome of Amazonian anophelines.</title>
        <authorList>
            <person name="Ribeiro J.M."/>
            <person name="Scarpassa V."/>
            <person name="Calvo E."/>
        </authorList>
    </citation>
    <scope>NUCLEOTIDE SEQUENCE</scope>
</reference>
<dbReference type="EMBL" id="GGFL01013722">
    <property type="protein sequence ID" value="MBW77900.1"/>
    <property type="molecule type" value="Transcribed_RNA"/>
</dbReference>